<dbReference type="AlphaFoldDB" id="A0A917EEF5"/>
<dbReference type="Proteomes" id="UP000660801">
    <property type="component" value="Unassembled WGS sequence"/>
</dbReference>
<keyword evidence="1" id="KW-0812">Transmembrane</keyword>
<keyword evidence="1" id="KW-0472">Membrane</keyword>
<protein>
    <submittedName>
        <fullName evidence="2">Uncharacterized protein</fullName>
    </submittedName>
</protein>
<organism evidence="2 3">
    <name type="scientific">Streptococcus himalayensis</name>
    <dbReference type="NCBI Taxonomy" id="1888195"/>
    <lineage>
        <taxon>Bacteria</taxon>
        <taxon>Bacillati</taxon>
        <taxon>Bacillota</taxon>
        <taxon>Bacilli</taxon>
        <taxon>Lactobacillales</taxon>
        <taxon>Streptococcaceae</taxon>
        <taxon>Streptococcus</taxon>
    </lineage>
</organism>
<evidence type="ECO:0000313" key="3">
    <source>
        <dbReference type="Proteomes" id="UP000660801"/>
    </source>
</evidence>
<feature type="transmembrane region" description="Helical" evidence="1">
    <location>
        <begin position="6"/>
        <end position="24"/>
    </location>
</feature>
<accession>A0A917EEF5</accession>
<reference evidence="2" key="2">
    <citation type="submission" date="2020-09" db="EMBL/GenBank/DDBJ databases">
        <authorList>
            <person name="Sun Q."/>
            <person name="Zhou Y."/>
        </authorList>
    </citation>
    <scope>NUCLEOTIDE SEQUENCE</scope>
    <source>
        <strain evidence="2">CGMCC 1.15533</strain>
    </source>
</reference>
<keyword evidence="3" id="KW-1185">Reference proteome</keyword>
<gene>
    <name evidence="2" type="ORF">GCM10011510_03030</name>
</gene>
<feature type="transmembrane region" description="Helical" evidence="1">
    <location>
        <begin position="36"/>
        <end position="56"/>
    </location>
</feature>
<name>A0A917EEF5_9STRE</name>
<sequence length="421" mass="48309">MVVLFQILRFVGLIGIVIFIWLLIRYKKLGNRKYIKLAGIGEVISCTLFFSSLFFYSNFITEIPYSSEQFVGRHKDEVVKELEKAGFTNIKLKPDKSLKKDSDEKRTVSSVVVGNQEKYQDKANFDKNIKIVIAYHEFLDSYAKIGKISENVSVKELEGRLKSLGFNEITLMQEIVKTGDNSRNGSVKEVSINGQEYYSVYHKSNYFPKDSKINITYYEKDKDAITVPELKISGPYTELENKLKELGFTNIKLEPIEIITDINDYEVKYVTIEGHKYESETLSNHFYTKDTEIVIGYNDYSFYQEKKRTAEKEKLEPSSYGTVSYDAWNHDEVAKGTKVQVAGEIVQVSRGLVDVTLRIRVDDSWNIIYATVPRGYFDSNILAEDDKVTVYGTATGLTTYETIFGAEKTLPSMTIVFYTRH</sequence>
<dbReference type="RefSeq" id="WP_068991677.1">
    <property type="nucleotide sequence ID" value="NZ_BMJN01000003.1"/>
</dbReference>
<keyword evidence="1" id="KW-1133">Transmembrane helix</keyword>
<comment type="caution">
    <text evidence="2">The sequence shown here is derived from an EMBL/GenBank/DDBJ whole genome shotgun (WGS) entry which is preliminary data.</text>
</comment>
<dbReference type="OrthoDB" id="2225884at2"/>
<evidence type="ECO:0000313" key="2">
    <source>
        <dbReference type="EMBL" id="GGE25334.1"/>
    </source>
</evidence>
<proteinExistence type="predicted"/>
<dbReference type="EMBL" id="BMJN01000003">
    <property type="protein sequence ID" value="GGE25334.1"/>
    <property type="molecule type" value="Genomic_DNA"/>
</dbReference>
<evidence type="ECO:0000256" key="1">
    <source>
        <dbReference type="SAM" id="Phobius"/>
    </source>
</evidence>
<reference evidence="2" key="1">
    <citation type="journal article" date="2014" name="Int. J. Syst. Evol. Microbiol.">
        <title>Complete genome sequence of Corynebacterium casei LMG S-19264T (=DSM 44701T), isolated from a smear-ripened cheese.</title>
        <authorList>
            <consortium name="US DOE Joint Genome Institute (JGI-PGF)"/>
            <person name="Walter F."/>
            <person name="Albersmeier A."/>
            <person name="Kalinowski J."/>
            <person name="Ruckert C."/>
        </authorList>
    </citation>
    <scope>NUCLEOTIDE SEQUENCE</scope>
    <source>
        <strain evidence="2">CGMCC 1.15533</strain>
    </source>
</reference>